<comment type="cofactor">
    <cofactor evidence="12 13 14">
        <name>Zn(2+)</name>
        <dbReference type="ChEBI" id="CHEBI:29105"/>
    </cofactor>
    <text evidence="12 13 14">Binds 1 zinc ion per monomer.</text>
</comment>
<keyword evidence="2 12" id="KW-0639">Primosome</keyword>
<dbReference type="PIRSF" id="PIRSF002811">
    <property type="entry name" value="DnaG"/>
    <property type="match status" value="1"/>
</dbReference>
<dbReference type="Pfam" id="PF13155">
    <property type="entry name" value="Toprim_2"/>
    <property type="match status" value="1"/>
</dbReference>
<dbReference type="InterPro" id="IPR013173">
    <property type="entry name" value="DNA_primase_DnaG_DnaB-bd_dom"/>
</dbReference>
<dbReference type="EC" id="2.7.7.101" evidence="12"/>
<keyword evidence="3 12" id="KW-0808">Transferase</keyword>
<evidence type="ECO:0000256" key="6">
    <source>
        <dbReference type="ARBA" id="ARBA00022723"/>
    </source>
</evidence>
<sequence>MIPESFIQDLLARVDIVDLVDSYVPLKKAGANYAACCPFHNEKSPSFTVSPTKQFYHCFGCGAHGTAIGFVMEYQGMGFVDAVKELAGRAGMTVPESEGRSFNDEKPGQTRSLIEVMARAAAYYKAQLKASPRAIDYCKKRGLSGEVAARYGIGYAPDGWQNLEAVFADYNADELKVAGLVIENEAGRRYDRFRDRLMIPIVNPKGEIIAFGGRIIDQGEPKYLNSPETPLFEKGRELFGLPQARQALRETNTAIVTEGYMDVIALSQNGVGNAVATLGTATTPTHVQKLLRQVDRIVFSFDGDNAGRKAAWRALENALEALADNKQIGFVFLPAEHDPDSFIRAFGKAEFDRLVAQAMPLSDFLLKELAQRCDLTSSEGKARLIYEAKPLLHKLPTPLLRLQLVKRLAEASGFAQAEVERLCELKSYTPPPPPRAKRTAPSLTRNLLRIILHKPQWATRLPTDLLPDTPERPALLRLHQLVSANPALGGYAVLREQLRGLPEESMIESAASELLGLPFDEEGAEAEFRDTLEKLQAGSEKRAFDELQMKAQQFGVAGLSAAEKQAYIQFLAGRSKRS</sequence>
<dbReference type="InterPro" id="IPR034151">
    <property type="entry name" value="TOPRIM_DnaG_bac"/>
</dbReference>
<dbReference type="GO" id="GO:0000428">
    <property type="term" value="C:DNA-directed RNA polymerase complex"/>
    <property type="evidence" value="ECO:0007669"/>
    <property type="project" value="UniProtKB-KW"/>
</dbReference>
<dbReference type="GO" id="GO:0008270">
    <property type="term" value="F:zinc ion binding"/>
    <property type="evidence" value="ECO:0007669"/>
    <property type="project" value="UniProtKB-UniRule"/>
</dbReference>
<dbReference type="Pfam" id="PF10410">
    <property type="entry name" value="DnaB_bind"/>
    <property type="match status" value="1"/>
</dbReference>
<dbReference type="InterPro" id="IPR013264">
    <property type="entry name" value="DNAG_N"/>
</dbReference>
<dbReference type="NCBIfam" id="TIGR01391">
    <property type="entry name" value="dnaG"/>
    <property type="match status" value="1"/>
</dbReference>
<comment type="subunit">
    <text evidence="12">Monomer. Interacts with DnaB.</text>
</comment>
<dbReference type="CDD" id="cd03364">
    <property type="entry name" value="TOPRIM_DnaG_primases"/>
    <property type="match status" value="1"/>
</dbReference>
<dbReference type="Gene3D" id="3.90.580.10">
    <property type="entry name" value="Zinc finger, CHC2-type domain"/>
    <property type="match status" value="1"/>
</dbReference>
<keyword evidence="8 12" id="KW-0862">Zinc</keyword>
<evidence type="ECO:0000256" key="5">
    <source>
        <dbReference type="ARBA" id="ARBA00022705"/>
    </source>
</evidence>
<dbReference type="GO" id="GO:1990077">
    <property type="term" value="C:primosome complex"/>
    <property type="evidence" value="ECO:0007669"/>
    <property type="project" value="UniProtKB-KW"/>
</dbReference>
<evidence type="ECO:0000256" key="1">
    <source>
        <dbReference type="ARBA" id="ARBA00022478"/>
    </source>
</evidence>
<dbReference type="HAMAP" id="MF_00974">
    <property type="entry name" value="DNA_primase_DnaG"/>
    <property type="match status" value="1"/>
</dbReference>
<comment type="domain">
    <text evidence="12">Contains an N-terminal zinc-binding domain, a central core domain that contains the primase activity, and a C-terminal DnaB-binding domain.</text>
</comment>
<dbReference type="GO" id="GO:0006269">
    <property type="term" value="P:DNA replication, synthesis of primer"/>
    <property type="evidence" value="ECO:0007669"/>
    <property type="project" value="UniProtKB-UniRule"/>
</dbReference>
<organism evidence="16 17">
    <name type="scientific">Dechloromonas agitata</name>
    <dbReference type="NCBI Taxonomy" id="73030"/>
    <lineage>
        <taxon>Bacteria</taxon>
        <taxon>Pseudomonadati</taxon>
        <taxon>Pseudomonadota</taxon>
        <taxon>Betaproteobacteria</taxon>
        <taxon>Rhodocyclales</taxon>
        <taxon>Azonexaceae</taxon>
        <taxon>Dechloromonas</taxon>
    </lineage>
</organism>
<comment type="function">
    <text evidence="12 13">RNA polymerase that catalyzes the synthesis of short RNA molecules used as primers for DNA polymerase during DNA replication.</text>
</comment>
<gene>
    <name evidence="12" type="primary">dnaG</name>
    <name evidence="16" type="ORF">HXL68_07190</name>
</gene>
<evidence type="ECO:0000259" key="15">
    <source>
        <dbReference type="PROSITE" id="PS50880"/>
    </source>
</evidence>
<dbReference type="Gene3D" id="1.20.50.20">
    <property type="entry name" value="DnaG, RNA polymerase domain, helical bundle"/>
    <property type="match status" value="1"/>
</dbReference>
<dbReference type="InterPro" id="IPR036977">
    <property type="entry name" value="DNA_primase_Znf_CHC2"/>
</dbReference>
<proteinExistence type="inferred from homology"/>
<dbReference type="SMART" id="SM00766">
    <property type="entry name" value="DnaG_DnaB_bind"/>
    <property type="match status" value="1"/>
</dbReference>
<dbReference type="Pfam" id="PF01807">
    <property type="entry name" value="Zn_ribbon_DnaG"/>
    <property type="match status" value="1"/>
</dbReference>
<dbReference type="FunFam" id="3.90.980.10:FF:000001">
    <property type="entry name" value="DNA primase"/>
    <property type="match status" value="1"/>
</dbReference>
<dbReference type="Proteomes" id="UP000718593">
    <property type="component" value="Unassembled WGS sequence"/>
</dbReference>
<feature type="domain" description="Toprim" evidence="15">
    <location>
        <begin position="252"/>
        <end position="334"/>
    </location>
</feature>
<evidence type="ECO:0000256" key="11">
    <source>
        <dbReference type="ARBA" id="ARBA00023163"/>
    </source>
</evidence>
<evidence type="ECO:0000256" key="4">
    <source>
        <dbReference type="ARBA" id="ARBA00022695"/>
    </source>
</evidence>
<dbReference type="PROSITE" id="PS50880">
    <property type="entry name" value="TOPRIM"/>
    <property type="match status" value="1"/>
</dbReference>
<dbReference type="SMART" id="SM00400">
    <property type="entry name" value="ZnF_CHCC"/>
    <property type="match status" value="1"/>
</dbReference>
<keyword evidence="6 12" id="KW-0479">Metal-binding</keyword>
<dbReference type="InterPro" id="IPR037068">
    <property type="entry name" value="DNA_primase_core_N_sf"/>
</dbReference>
<evidence type="ECO:0000256" key="8">
    <source>
        <dbReference type="ARBA" id="ARBA00022833"/>
    </source>
</evidence>
<name>A0A930G1I0_9RHOO</name>
<dbReference type="SMART" id="SM00493">
    <property type="entry name" value="TOPRIM"/>
    <property type="match status" value="1"/>
</dbReference>
<comment type="similarity">
    <text evidence="12 13">Belongs to the DnaG primase family.</text>
</comment>
<dbReference type="Gene3D" id="1.10.860.10">
    <property type="entry name" value="DNAb Helicase, Chain A"/>
    <property type="match status" value="1"/>
</dbReference>
<evidence type="ECO:0000256" key="14">
    <source>
        <dbReference type="PIRSR" id="PIRSR002811-1"/>
    </source>
</evidence>
<evidence type="ECO:0000256" key="7">
    <source>
        <dbReference type="ARBA" id="ARBA00022771"/>
    </source>
</evidence>
<evidence type="ECO:0000256" key="9">
    <source>
        <dbReference type="ARBA" id="ARBA00022842"/>
    </source>
</evidence>
<dbReference type="EMBL" id="JABZMI010000113">
    <property type="protein sequence ID" value="MBF1164808.1"/>
    <property type="molecule type" value="Genomic_DNA"/>
</dbReference>
<keyword evidence="11 12" id="KW-0804">Transcription</keyword>
<evidence type="ECO:0000256" key="10">
    <source>
        <dbReference type="ARBA" id="ARBA00023125"/>
    </source>
</evidence>
<keyword evidence="10 12" id="KW-0238">DNA-binding</keyword>
<dbReference type="InterPro" id="IPR006171">
    <property type="entry name" value="TOPRIM_dom"/>
</dbReference>
<dbReference type="SUPFAM" id="SSF57783">
    <property type="entry name" value="Zinc beta-ribbon"/>
    <property type="match status" value="1"/>
</dbReference>
<dbReference type="GO" id="GO:0003899">
    <property type="term" value="F:DNA-directed RNA polymerase activity"/>
    <property type="evidence" value="ECO:0007669"/>
    <property type="project" value="UniProtKB-UniRule"/>
</dbReference>
<keyword evidence="5 12" id="KW-0235">DNA replication</keyword>
<dbReference type="Pfam" id="PF08275">
    <property type="entry name" value="DNAG_N"/>
    <property type="match status" value="1"/>
</dbReference>
<keyword evidence="9" id="KW-0460">Magnesium</keyword>
<keyword evidence="1 12" id="KW-0240">DNA-directed RNA polymerase</keyword>
<dbReference type="SUPFAM" id="SSF56731">
    <property type="entry name" value="DNA primase core"/>
    <property type="match status" value="1"/>
</dbReference>
<dbReference type="GO" id="GO:0003677">
    <property type="term" value="F:DNA binding"/>
    <property type="evidence" value="ECO:0007669"/>
    <property type="project" value="UniProtKB-KW"/>
</dbReference>
<reference evidence="16" key="1">
    <citation type="submission" date="2020-04" db="EMBL/GenBank/DDBJ databases">
        <title>Deep metagenomics examines the oral microbiome during advanced dental caries in children, revealing novel taxa and co-occurrences with host molecules.</title>
        <authorList>
            <person name="Baker J.L."/>
            <person name="Morton J.T."/>
            <person name="Dinis M."/>
            <person name="Alvarez R."/>
            <person name="Tran N.C."/>
            <person name="Knight R."/>
            <person name="Edlund A."/>
        </authorList>
    </citation>
    <scope>NUCLEOTIDE SEQUENCE</scope>
    <source>
        <strain evidence="16">JCVI_32_bin.24</strain>
    </source>
</reference>
<dbReference type="Gene3D" id="3.40.1360.10">
    <property type="match status" value="1"/>
</dbReference>
<comment type="catalytic activity">
    <reaction evidence="12">
        <text>ssDNA + n NTP = ssDNA/pppN(pN)n-1 hybrid + (n-1) diphosphate.</text>
        <dbReference type="EC" id="2.7.7.101"/>
    </reaction>
</comment>
<comment type="caution">
    <text evidence="16">The sequence shown here is derived from an EMBL/GenBank/DDBJ whole genome shotgun (WGS) entry which is preliminary data.</text>
</comment>
<evidence type="ECO:0000256" key="13">
    <source>
        <dbReference type="PIRNR" id="PIRNR002811"/>
    </source>
</evidence>
<dbReference type="Pfam" id="PF08278">
    <property type="entry name" value="DnaG_DnaB_bind"/>
    <property type="match status" value="1"/>
</dbReference>
<evidence type="ECO:0000313" key="17">
    <source>
        <dbReference type="Proteomes" id="UP000718593"/>
    </source>
</evidence>
<dbReference type="Gene3D" id="3.90.980.10">
    <property type="entry name" value="DNA primase, catalytic core, N-terminal domain"/>
    <property type="match status" value="1"/>
</dbReference>
<dbReference type="FunFam" id="3.40.1360.10:FF:000002">
    <property type="entry name" value="DNA primase"/>
    <property type="match status" value="1"/>
</dbReference>
<dbReference type="GO" id="GO:0005737">
    <property type="term" value="C:cytoplasm"/>
    <property type="evidence" value="ECO:0007669"/>
    <property type="project" value="TreeGrafter"/>
</dbReference>
<evidence type="ECO:0000256" key="3">
    <source>
        <dbReference type="ARBA" id="ARBA00022679"/>
    </source>
</evidence>
<dbReference type="InterPro" id="IPR050219">
    <property type="entry name" value="DnaG_primase"/>
</dbReference>
<dbReference type="InterPro" id="IPR002694">
    <property type="entry name" value="Znf_CHC2"/>
</dbReference>
<evidence type="ECO:0000256" key="12">
    <source>
        <dbReference type="HAMAP-Rule" id="MF_00974"/>
    </source>
</evidence>
<dbReference type="PANTHER" id="PTHR30313">
    <property type="entry name" value="DNA PRIMASE"/>
    <property type="match status" value="1"/>
</dbReference>
<dbReference type="AlphaFoldDB" id="A0A930G1I0"/>
<dbReference type="InterPro" id="IPR006295">
    <property type="entry name" value="DNA_primase_DnaG"/>
</dbReference>
<dbReference type="FunFam" id="3.90.580.10:FF:000001">
    <property type="entry name" value="DNA primase"/>
    <property type="match status" value="1"/>
</dbReference>
<dbReference type="SUPFAM" id="SSF117023">
    <property type="entry name" value="DNA primase DnaG, C-terminal domain"/>
    <property type="match status" value="1"/>
</dbReference>
<dbReference type="InterPro" id="IPR030846">
    <property type="entry name" value="DnaG_bac"/>
</dbReference>
<protein>
    <recommendedName>
        <fullName evidence="12 13">DNA primase</fullName>
        <ecNumber evidence="12">2.7.7.101</ecNumber>
    </recommendedName>
</protein>
<evidence type="ECO:0000313" key="16">
    <source>
        <dbReference type="EMBL" id="MBF1164808.1"/>
    </source>
</evidence>
<dbReference type="PANTHER" id="PTHR30313:SF2">
    <property type="entry name" value="DNA PRIMASE"/>
    <property type="match status" value="1"/>
</dbReference>
<keyword evidence="7 12" id="KW-0863">Zinc-finger</keyword>
<keyword evidence="4 12" id="KW-0548">Nucleotidyltransferase</keyword>
<dbReference type="InterPro" id="IPR016136">
    <property type="entry name" value="DNA_helicase_N/primase_C"/>
</dbReference>
<dbReference type="InterPro" id="IPR019475">
    <property type="entry name" value="DNA_primase_DnaB-bd"/>
</dbReference>
<evidence type="ECO:0000256" key="2">
    <source>
        <dbReference type="ARBA" id="ARBA00022515"/>
    </source>
</evidence>
<feature type="zinc finger region" description="CHC2-type" evidence="12 14">
    <location>
        <begin position="37"/>
        <end position="61"/>
    </location>
</feature>
<accession>A0A930G1I0</accession>